<dbReference type="PANTHER" id="PTHR46409">
    <property type="entry name" value="HTH PSQ-TYPE DOMAIN-CONTAINING PROTEIN"/>
    <property type="match status" value="1"/>
</dbReference>
<dbReference type="InterPro" id="IPR036691">
    <property type="entry name" value="Endo/exonu/phosph_ase_sf"/>
</dbReference>
<dbReference type="InParanoid" id="T1F6J7"/>
<protein>
    <submittedName>
        <fullName evidence="1 2">Uncharacterized protein</fullName>
    </submittedName>
</protein>
<dbReference type="GeneID" id="20204446"/>
<dbReference type="Gene3D" id="3.60.10.10">
    <property type="entry name" value="Endonuclease/exonuclease/phosphatase"/>
    <property type="match status" value="1"/>
</dbReference>
<dbReference type="RefSeq" id="XP_009018047.1">
    <property type="nucleotide sequence ID" value="XM_009019799.1"/>
</dbReference>
<reference evidence="3" key="1">
    <citation type="submission" date="2012-12" db="EMBL/GenBank/DDBJ databases">
        <authorList>
            <person name="Hellsten U."/>
            <person name="Grimwood J."/>
            <person name="Chapman J.A."/>
            <person name="Shapiro H."/>
            <person name="Aerts A."/>
            <person name="Otillar R.P."/>
            <person name="Terry A.Y."/>
            <person name="Boore J.L."/>
            <person name="Simakov O."/>
            <person name="Marletaz F."/>
            <person name="Cho S.-J."/>
            <person name="Edsinger-Gonzales E."/>
            <person name="Havlak P."/>
            <person name="Kuo D.-H."/>
            <person name="Larsson T."/>
            <person name="Lv J."/>
            <person name="Arendt D."/>
            <person name="Savage R."/>
            <person name="Osoegawa K."/>
            <person name="de Jong P."/>
            <person name="Lindberg D.R."/>
            <person name="Seaver E.C."/>
            <person name="Weisblat D.A."/>
            <person name="Putnam N.H."/>
            <person name="Grigoriev I.V."/>
            <person name="Rokhsar D.S."/>
        </authorList>
    </citation>
    <scope>NUCLEOTIDE SEQUENCE</scope>
</reference>
<dbReference type="KEGG" id="hro:HELRODRAFT_173199"/>
<proteinExistence type="predicted"/>
<dbReference type="HOGENOM" id="CLU_418743_0_0_1"/>
<evidence type="ECO:0000313" key="2">
    <source>
        <dbReference type="EnsemblMetazoa" id="HelroP173199"/>
    </source>
</evidence>
<dbReference type="OrthoDB" id="6242194at2759"/>
<gene>
    <name evidence="2" type="primary">20204446</name>
    <name evidence="1" type="ORF">HELRODRAFT_173199</name>
</gene>
<dbReference type="EnsemblMetazoa" id="HelroT173199">
    <property type="protein sequence ID" value="HelroP173199"/>
    <property type="gene ID" value="HelroG173199"/>
</dbReference>
<dbReference type="SUPFAM" id="SSF56219">
    <property type="entry name" value="DNase I-like"/>
    <property type="match status" value="1"/>
</dbReference>
<dbReference type="eggNOG" id="ENOG502RZHU">
    <property type="taxonomic scope" value="Eukaryota"/>
</dbReference>
<reference evidence="2" key="3">
    <citation type="submission" date="2015-06" db="UniProtKB">
        <authorList>
            <consortium name="EnsemblMetazoa"/>
        </authorList>
    </citation>
    <scope>IDENTIFICATION</scope>
</reference>
<dbReference type="CTD" id="20204446"/>
<dbReference type="Proteomes" id="UP000015101">
    <property type="component" value="Unassembled WGS sequence"/>
</dbReference>
<accession>T1F6J7</accession>
<name>T1F6J7_HELRO</name>
<evidence type="ECO:0000313" key="3">
    <source>
        <dbReference type="Proteomes" id="UP000015101"/>
    </source>
</evidence>
<dbReference type="PANTHER" id="PTHR46409:SF1">
    <property type="entry name" value="HTH PSQ-TYPE DOMAIN-CONTAINING PROTEIN"/>
    <property type="match status" value="1"/>
</dbReference>
<dbReference type="EMBL" id="KB096551">
    <property type="protein sequence ID" value="ESO04111.1"/>
    <property type="molecule type" value="Genomic_DNA"/>
</dbReference>
<organism evidence="2 3">
    <name type="scientific">Helobdella robusta</name>
    <name type="common">Californian leech</name>
    <dbReference type="NCBI Taxonomy" id="6412"/>
    <lineage>
        <taxon>Eukaryota</taxon>
        <taxon>Metazoa</taxon>
        <taxon>Spiralia</taxon>
        <taxon>Lophotrochozoa</taxon>
        <taxon>Annelida</taxon>
        <taxon>Clitellata</taxon>
        <taxon>Hirudinea</taxon>
        <taxon>Rhynchobdellida</taxon>
        <taxon>Glossiphoniidae</taxon>
        <taxon>Helobdella</taxon>
    </lineage>
</organism>
<reference evidence="1 3" key="2">
    <citation type="journal article" date="2013" name="Nature">
        <title>Insights into bilaterian evolution from three spiralian genomes.</title>
        <authorList>
            <person name="Simakov O."/>
            <person name="Marletaz F."/>
            <person name="Cho S.J."/>
            <person name="Edsinger-Gonzales E."/>
            <person name="Havlak P."/>
            <person name="Hellsten U."/>
            <person name="Kuo D.H."/>
            <person name="Larsson T."/>
            <person name="Lv J."/>
            <person name="Arendt D."/>
            <person name="Savage R."/>
            <person name="Osoegawa K."/>
            <person name="de Jong P."/>
            <person name="Grimwood J."/>
            <person name="Chapman J.A."/>
            <person name="Shapiro H."/>
            <person name="Aerts A."/>
            <person name="Otillar R.P."/>
            <person name="Terry A.Y."/>
            <person name="Boore J.L."/>
            <person name="Grigoriev I.V."/>
            <person name="Lindberg D.R."/>
            <person name="Seaver E.C."/>
            <person name="Weisblat D.A."/>
            <person name="Putnam N.H."/>
            <person name="Rokhsar D.S."/>
        </authorList>
    </citation>
    <scope>NUCLEOTIDE SEQUENCE</scope>
</reference>
<evidence type="ECO:0000313" key="1">
    <source>
        <dbReference type="EMBL" id="ESO04111.1"/>
    </source>
</evidence>
<dbReference type="EMBL" id="AMQM01004472">
    <property type="status" value="NOT_ANNOTATED_CDS"/>
    <property type="molecule type" value="Genomic_DNA"/>
</dbReference>
<sequence>MVKEEHYSICSKPGGKYLWHFVPGKATESKKPAEIIEDNIVEWLKEKNIDDRLLAIGCDSTNTNTGRHGGLMQWNERKLGRNLVWLVCDLHTNELPLRHFIQELDGQTLSDNRWSGPIGKMLGDAIDLEINPNFVRITVGPPLIELKQSVIDDINTDQYYEYMIVNAIRSGAVSDRLANLQIGPVCHSRWLTTALRCCRLWVSNHGLKDMPLKNLKLIIEFIVGVYMLNWFNIKVKHSWIDGPRHVIFQLELFRSQDKEVMQIVMPVVRRSAWYAHSKAVIQTLICSDKEEERKVGIEKILEIRGNADENVQMGDMSLRQRVTPDINPDASSLLEFIHWDSEMYESPLTSSLTAAQVKQFLHTPMIIANWPSHIQSIERFIKMVTETSEHVYSQERRHGYIRSQIVSRQLMSRHASKKDMNNLVKIILAAKNVYKNAAGGTLTGKKLNIDWKTEKPIDNLVLKKFASKFPDLEKKKNNAVKASDEEYSSFRICIPEIEMDKIFNAEIWPLHANSPAGLKWSRGAKNPWEVCNSGGSCRKIQNGPSMVLRLGTLNVGSLTGRSMEIAEMLERRRIDICSLKETRWKSNGICHINSDNENYKLFWNGQKTAKKAISMATLERKQMVLTTYMAVLAMENGMKMATASLNLLKVTGFVY</sequence>
<keyword evidence="3" id="KW-1185">Reference proteome</keyword>
<dbReference type="AlphaFoldDB" id="T1F6J7"/>